<dbReference type="EMBL" id="JANHOG010002984">
    <property type="protein sequence ID" value="KAJ3518299.1"/>
    <property type="molecule type" value="Genomic_DNA"/>
</dbReference>
<gene>
    <name evidence="1" type="ORF">NM688_g9457</name>
</gene>
<reference evidence="1" key="1">
    <citation type="submission" date="2022-07" db="EMBL/GenBank/DDBJ databases">
        <title>Genome Sequence of Phlebia brevispora.</title>
        <authorList>
            <person name="Buettner E."/>
        </authorList>
    </citation>
    <scope>NUCLEOTIDE SEQUENCE</scope>
    <source>
        <strain evidence="1">MPL23</strain>
    </source>
</reference>
<sequence>MLLIDSPTAIRLLLERVPPALKEAARFRSRVWTGPDVLLPDRFAIHLSASLRYMFYKRPDEQIVTSAWHDFKDRLRWNVHFEQERLAFPDVPDIDYDPDYRVIKPRKEFSGRTPAYIEAGLKAGDNYVDNYVKNVVPALKTQSKGLGLVWIDSLKSYLEENEYLVSATDKNLGVCVISKKWFIENTTKLWNDPLNYRKLSPAERQMLLERKERQVKEAAQAAEDLGKLQLAEFLLSKIPDDEHAESNVPVFYGIPKVHKTPVKMRPIVPCHSNAQSPAASFVSKQLKPLVEACPYVLKGSKDLARRLNELELSMYRKPWIVSGDIVAYYPNIPLAKCLSIVANRCKTAFADTMTAEERHLFFLCYFLANKGLIIDFNGESSEQIRGLAMGIACSPDLANLYGAHFEEKVFEDPLMNYHIPFYGRYLDDVLAIVYAPDRASALALAHKIKFDDVEIEWNVSEWNTPFLDMFVYLDPQDGQVHHKPYSKPLNHKERIPWASHHPKD</sequence>
<protein>
    <submittedName>
        <fullName evidence="1">Uncharacterized protein</fullName>
    </submittedName>
</protein>
<comment type="caution">
    <text evidence="1">The sequence shown here is derived from an EMBL/GenBank/DDBJ whole genome shotgun (WGS) entry which is preliminary data.</text>
</comment>
<keyword evidence="2" id="KW-1185">Reference proteome</keyword>
<organism evidence="1 2">
    <name type="scientific">Phlebia brevispora</name>
    <dbReference type="NCBI Taxonomy" id="194682"/>
    <lineage>
        <taxon>Eukaryota</taxon>
        <taxon>Fungi</taxon>
        <taxon>Dikarya</taxon>
        <taxon>Basidiomycota</taxon>
        <taxon>Agaricomycotina</taxon>
        <taxon>Agaricomycetes</taxon>
        <taxon>Polyporales</taxon>
        <taxon>Meruliaceae</taxon>
        <taxon>Phlebia</taxon>
    </lineage>
</organism>
<accession>A0ACC1RHE6</accession>
<dbReference type="Proteomes" id="UP001148662">
    <property type="component" value="Unassembled WGS sequence"/>
</dbReference>
<evidence type="ECO:0000313" key="2">
    <source>
        <dbReference type="Proteomes" id="UP001148662"/>
    </source>
</evidence>
<evidence type="ECO:0000313" key="1">
    <source>
        <dbReference type="EMBL" id="KAJ3518299.1"/>
    </source>
</evidence>
<name>A0ACC1RHE6_9APHY</name>
<proteinExistence type="predicted"/>